<name>A0A0C9XW54_9AGAR</name>
<organism evidence="5 6">
    <name type="scientific">Laccaria amethystina LaAM-08-1</name>
    <dbReference type="NCBI Taxonomy" id="1095629"/>
    <lineage>
        <taxon>Eukaryota</taxon>
        <taxon>Fungi</taxon>
        <taxon>Dikarya</taxon>
        <taxon>Basidiomycota</taxon>
        <taxon>Agaricomycotina</taxon>
        <taxon>Agaricomycetes</taxon>
        <taxon>Agaricomycetidae</taxon>
        <taxon>Agaricales</taxon>
        <taxon>Agaricineae</taxon>
        <taxon>Hydnangiaceae</taxon>
        <taxon>Laccaria</taxon>
    </lineage>
</organism>
<dbReference type="GO" id="GO:0008318">
    <property type="term" value="F:protein prenyltransferase activity"/>
    <property type="evidence" value="ECO:0007669"/>
    <property type="project" value="InterPro"/>
</dbReference>
<reference evidence="5 6" key="1">
    <citation type="submission" date="2014-04" db="EMBL/GenBank/DDBJ databases">
        <authorList>
            <consortium name="DOE Joint Genome Institute"/>
            <person name="Kuo A."/>
            <person name="Kohler A."/>
            <person name="Nagy L.G."/>
            <person name="Floudas D."/>
            <person name="Copeland A."/>
            <person name="Barry K.W."/>
            <person name="Cichocki N."/>
            <person name="Veneault-Fourrey C."/>
            <person name="LaButti K."/>
            <person name="Lindquist E.A."/>
            <person name="Lipzen A."/>
            <person name="Lundell T."/>
            <person name="Morin E."/>
            <person name="Murat C."/>
            <person name="Sun H."/>
            <person name="Tunlid A."/>
            <person name="Henrissat B."/>
            <person name="Grigoriev I.V."/>
            <person name="Hibbett D.S."/>
            <person name="Martin F."/>
            <person name="Nordberg H.P."/>
            <person name="Cantor M.N."/>
            <person name="Hua S.X."/>
        </authorList>
    </citation>
    <scope>NUCLEOTIDE SEQUENCE [LARGE SCALE GENOMIC DNA]</scope>
    <source>
        <strain evidence="5 6">LaAM-08-1</strain>
    </source>
</reference>
<comment type="similarity">
    <text evidence="1">Belongs to the protein prenyltransferase subunit alpha family.</text>
</comment>
<dbReference type="Gene3D" id="1.25.40.120">
    <property type="entry name" value="Protein prenylyltransferase"/>
    <property type="match status" value="1"/>
</dbReference>
<keyword evidence="2" id="KW-0637">Prenyltransferase</keyword>
<evidence type="ECO:0000256" key="4">
    <source>
        <dbReference type="ARBA" id="ARBA00022737"/>
    </source>
</evidence>
<dbReference type="PANTHER" id="PTHR11129">
    <property type="entry name" value="PROTEIN FARNESYLTRANSFERASE ALPHA SUBUNIT/RAB GERANYLGERANYL TRANSFERASE ALPHA SUBUNIT"/>
    <property type="match status" value="1"/>
</dbReference>
<dbReference type="Pfam" id="PF01239">
    <property type="entry name" value="PPTA"/>
    <property type="match status" value="1"/>
</dbReference>
<reference evidence="6" key="2">
    <citation type="submission" date="2015-01" db="EMBL/GenBank/DDBJ databases">
        <title>Evolutionary Origins and Diversification of the Mycorrhizal Mutualists.</title>
        <authorList>
            <consortium name="DOE Joint Genome Institute"/>
            <consortium name="Mycorrhizal Genomics Consortium"/>
            <person name="Kohler A."/>
            <person name="Kuo A."/>
            <person name="Nagy L.G."/>
            <person name="Floudas D."/>
            <person name="Copeland A."/>
            <person name="Barry K.W."/>
            <person name="Cichocki N."/>
            <person name="Veneault-Fourrey C."/>
            <person name="LaButti K."/>
            <person name="Lindquist E.A."/>
            <person name="Lipzen A."/>
            <person name="Lundell T."/>
            <person name="Morin E."/>
            <person name="Murat C."/>
            <person name="Riley R."/>
            <person name="Ohm R."/>
            <person name="Sun H."/>
            <person name="Tunlid A."/>
            <person name="Henrissat B."/>
            <person name="Grigoriev I.V."/>
            <person name="Hibbett D.S."/>
            <person name="Martin F."/>
        </authorList>
    </citation>
    <scope>NUCLEOTIDE SEQUENCE [LARGE SCALE GENOMIC DNA]</scope>
    <source>
        <strain evidence="6">LaAM-08-1</strain>
    </source>
</reference>
<dbReference type="EMBL" id="KN838539">
    <property type="protein sequence ID" value="KIK09281.1"/>
    <property type="molecule type" value="Genomic_DNA"/>
</dbReference>
<dbReference type="Proteomes" id="UP000054477">
    <property type="component" value="Unassembled WGS sequence"/>
</dbReference>
<dbReference type="HOGENOM" id="CLU_066043_0_0_1"/>
<gene>
    <name evidence="5" type="ORF">K443DRAFT_651228</name>
</gene>
<evidence type="ECO:0008006" key="7">
    <source>
        <dbReference type="Google" id="ProtNLM"/>
    </source>
</evidence>
<dbReference type="PANTHER" id="PTHR11129:SF3">
    <property type="entry name" value="PROTEIN PRENYLTRANSFERASE ALPHA SUBUNIT REPEAT-CONTAINING PROTEIN 1"/>
    <property type="match status" value="1"/>
</dbReference>
<evidence type="ECO:0000256" key="1">
    <source>
        <dbReference type="ARBA" id="ARBA00006734"/>
    </source>
</evidence>
<dbReference type="GO" id="GO:0005737">
    <property type="term" value="C:cytoplasm"/>
    <property type="evidence" value="ECO:0007669"/>
    <property type="project" value="TreeGrafter"/>
</dbReference>
<evidence type="ECO:0000313" key="5">
    <source>
        <dbReference type="EMBL" id="KIK09281.1"/>
    </source>
</evidence>
<keyword evidence="4" id="KW-0677">Repeat</keyword>
<sequence length="350" mass="39941">MLYEAAPLVLKLFELIDQPPKTIEILPGDLEQWVSAELPLKSPQPSADFPFVFVEGNLGIPKKVLYTLYLTSVSVPRNADPHHAKAATCVTLLVNPAHQTALNTRKRLVLAGLLSPEKELEFTELLLRGPLDCAKQSVLWDHRRWCFGRLYDSLGAVNTQMPLPLLHGRYIPEELKLLPKIPQSVIRDEFRIIAHACQTYPRNYHAWNHRHFIVGICYALGGAINESSEEYWNILIEEHANLRRWIDLHVSDYSSMHSFGQTQKLIDHLVSSSFPCATESAISSLPSFSNHTLLLVTHYPSHESLWMFLRIALGQMPSHKRRLILEDMQASSTSNEAFRQTLRWFGYNNS</sequence>
<dbReference type="InterPro" id="IPR002088">
    <property type="entry name" value="Prenyl_trans_a"/>
</dbReference>
<proteinExistence type="inferred from homology"/>
<evidence type="ECO:0000256" key="3">
    <source>
        <dbReference type="ARBA" id="ARBA00022679"/>
    </source>
</evidence>
<keyword evidence="3" id="KW-0808">Transferase</keyword>
<keyword evidence="6" id="KW-1185">Reference proteome</keyword>
<dbReference type="AlphaFoldDB" id="A0A0C9XW54"/>
<protein>
    <recommendedName>
        <fullName evidence="7">Protein prenyltransferase alpha subunit repeat-containing protein 1</fullName>
    </recommendedName>
</protein>
<dbReference type="PROSITE" id="PS51147">
    <property type="entry name" value="PFTA"/>
    <property type="match status" value="1"/>
</dbReference>
<dbReference type="OrthoDB" id="1924260at2759"/>
<evidence type="ECO:0000256" key="2">
    <source>
        <dbReference type="ARBA" id="ARBA00022602"/>
    </source>
</evidence>
<accession>A0A0C9XW54</accession>
<evidence type="ECO:0000313" key="6">
    <source>
        <dbReference type="Proteomes" id="UP000054477"/>
    </source>
</evidence>
<dbReference type="SUPFAM" id="SSF48439">
    <property type="entry name" value="Protein prenylyltransferase"/>
    <property type="match status" value="1"/>
</dbReference>